<evidence type="ECO:0000256" key="6">
    <source>
        <dbReference type="ARBA" id="ARBA00023136"/>
    </source>
</evidence>
<protein>
    <submittedName>
        <fullName evidence="9">Uncharacterized protein</fullName>
    </submittedName>
</protein>
<feature type="transmembrane region" description="Helical" evidence="8">
    <location>
        <begin position="267"/>
        <end position="291"/>
    </location>
</feature>
<dbReference type="PANTHER" id="PTHR12316:SF17">
    <property type="entry name" value="NINJURIN C, ISOFORM D"/>
    <property type="match status" value="1"/>
</dbReference>
<evidence type="ECO:0000313" key="10">
    <source>
        <dbReference type="Proteomes" id="UP001153292"/>
    </source>
</evidence>
<evidence type="ECO:0000256" key="3">
    <source>
        <dbReference type="ARBA" id="ARBA00022692"/>
    </source>
</evidence>
<evidence type="ECO:0000313" key="9">
    <source>
        <dbReference type="EMBL" id="CAH0401419.1"/>
    </source>
</evidence>
<organism evidence="9 10">
    <name type="scientific">Chilo suppressalis</name>
    <name type="common">Asiatic rice borer moth</name>
    <dbReference type="NCBI Taxonomy" id="168631"/>
    <lineage>
        <taxon>Eukaryota</taxon>
        <taxon>Metazoa</taxon>
        <taxon>Ecdysozoa</taxon>
        <taxon>Arthropoda</taxon>
        <taxon>Hexapoda</taxon>
        <taxon>Insecta</taxon>
        <taxon>Pterygota</taxon>
        <taxon>Neoptera</taxon>
        <taxon>Endopterygota</taxon>
        <taxon>Lepidoptera</taxon>
        <taxon>Glossata</taxon>
        <taxon>Ditrysia</taxon>
        <taxon>Pyraloidea</taxon>
        <taxon>Crambidae</taxon>
        <taxon>Crambinae</taxon>
        <taxon>Chilo</taxon>
    </lineage>
</organism>
<keyword evidence="4" id="KW-0130">Cell adhesion</keyword>
<evidence type="ECO:0000256" key="8">
    <source>
        <dbReference type="SAM" id="Phobius"/>
    </source>
</evidence>
<dbReference type="Proteomes" id="UP001153292">
    <property type="component" value="Chromosome 19"/>
</dbReference>
<evidence type="ECO:0000256" key="2">
    <source>
        <dbReference type="ARBA" id="ARBA00008141"/>
    </source>
</evidence>
<proteinExistence type="inferred from homology"/>
<keyword evidence="3 8" id="KW-0812">Transmembrane</keyword>
<evidence type="ECO:0000256" key="1">
    <source>
        <dbReference type="ARBA" id="ARBA00004141"/>
    </source>
</evidence>
<feature type="transmembrane region" description="Helical" evidence="8">
    <location>
        <begin position="153"/>
        <end position="171"/>
    </location>
</feature>
<keyword evidence="5 8" id="KW-1133">Transmembrane helix</keyword>
<sequence>MVEDKKEDSAGSTDESDTPTISVEEIEVKGLDANRYATKKTVAQGMLDIALLTSNASQLKYVLQVGPKHEFYTLLVVLISISIVLQKATGMGAEVLLESAADWVHLALEVNYLHDHRSRAVLHTSAGSPEIPRVIPAVEPQLGREAVRCGDTVNSFNVLLVGLLFVIIGGLDLNDHDDQPSALVLNDVIVIFIFVISVINIVISAFGIEYSNNPLILERLNYINSEYLRKANITASAGILAIVMTFLDVDYSDRQKKIAYWLYHASVGMMTGVVFCDVVSAIVAVVLGSIFNINRQPDHRRAEILNDTTLIFKIISISINVIIIKNSSGRRIGIQHDDAYEANISNNRTTRYFFARFRFGNFDLRNEPRDRPKTLFENYEIKAIVEAHMILSLQLN</sequence>
<gene>
    <name evidence="9" type="ORF">CHILSU_LOCUS4643</name>
</gene>
<dbReference type="InterPro" id="IPR007007">
    <property type="entry name" value="Ninjurin"/>
</dbReference>
<feature type="transmembrane region" description="Helical" evidence="8">
    <location>
        <begin position="227"/>
        <end position="247"/>
    </location>
</feature>
<feature type="region of interest" description="Disordered" evidence="7">
    <location>
        <begin position="1"/>
        <end position="21"/>
    </location>
</feature>
<reference evidence="9" key="1">
    <citation type="submission" date="2021-12" db="EMBL/GenBank/DDBJ databases">
        <authorList>
            <person name="King R."/>
        </authorList>
    </citation>
    <scope>NUCLEOTIDE SEQUENCE</scope>
</reference>
<evidence type="ECO:0000256" key="7">
    <source>
        <dbReference type="SAM" id="MobiDB-lite"/>
    </source>
</evidence>
<comment type="subcellular location">
    <subcellularLocation>
        <location evidence="1">Membrane</location>
        <topology evidence="1">Multi-pass membrane protein</topology>
    </subcellularLocation>
</comment>
<dbReference type="PANTHER" id="PTHR12316">
    <property type="entry name" value="NINJURIN-RELATED"/>
    <property type="match status" value="1"/>
</dbReference>
<keyword evidence="6 8" id="KW-0472">Membrane</keyword>
<feature type="transmembrane region" description="Helical" evidence="8">
    <location>
        <begin position="183"/>
        <end position="206"/>
    </location>
</feature>
<evidence type="ECO:0000256" key="4">
    <source>
        <dbReference type="ARBA" id="ARBA00022889"/>
    </source>
</evidence>
<accession>A0ABN8B128</accession>
<feature type="compositionally biased region" description="Polar residues" evidence="7">
    <location>
        <begin position="10"/>
        <end position="21"/>
    </location>
</feature>
<keyword evidence="10" id="KW-1185">Reference proteome</keyword>
<evidence type="ECO:0000256" key="5">
    <source>
        <dbReference type="ARBA" id="ARBA00022989"/>
    </source>
</evidence>
<dbReference type="EMBL" id="OU963912">
    <property type="protein sequence ID" value="CAH0401419.1"/>
    <property type="molecule type" value="Genomic_DNA"/>
</dbReference>
<comment type="similarity">
    <text evidence="2">Belongs to the ninjurin family.</text>
</comment>
<dbReference type="Pfam" id="PF04923">
    <property type="entry name" value="Ninjurin"/>
    <property type="match status" value="2"/>
</dbReference>
<name>A0ABN8B128_CHISP</name>